<accession>A0A4V2JZQ1</accession>
<evidence type="ECO:0000256" key="4">
    <source>
        <dbReference type="ARBA" id="ARBA00022691"/>
    </source>
</evidence>
<dbReference type="SUPFAM" id="SSF53335">
    <property type="entry name" value="S-adenosyl-L-methionine-dependent methyltransferases"/>
    <property type="match status" value="1"/>
</dbReference>
<dbReference type="GO" id="GO:0032259">
    <property type="term" value="P:methylation"/>
    <property type="evidence" value="ECO:0007669"/>
    <property type="project" value="UniProtKB-KW"/>
</dbReference>
<dbReference type="AlphaFoldDB" id="A0A4V2JZQ1"/>
<dbReference type="InterPro" id="IPR029063">
    <property type="entry name" value="SAM-dependent_MTases_sf"/>
</dbReference>
<comment type="similarity">
    <text evidence="1">Belongs to the CFA/CMAS family.</text>
</comment>
<evidence type="ECO:0000256" key="3">
    <source>
        <dbReference type="ARBA" id="ARBA00022679"/>
    </source>
</evidence>
<dbReference type="Gene3D" id="3.40.50.150">
    <property type="entry name" value="Vaccinia Virus protein VP39"/>
    <property type="match status" value="1"/>
</dbReference>
<dbReference type="Proteomes" id="UP000292957">
    <property type="component" value="Unassembled WGS sequence"/>
</dbReference>
<protein>
    <submittedName>
        <fullName evidence="6">CFS1-like protein</fullName>
    </submittedName>
</protein>
<keyword evidence="4" id="KW-0949">S-adenosyl-L-methionine</keyword>
<dbReference type="GO" id="GO:0008610">
    <property type="term" value="P:lipid biosynthetic process"/>
    <property type="evidence" value="ECO:0007669"/>
    <property type="project" value="InterPro"/>
</dbReference>
<dbReference type="PANTHER" id="PTHR43667">
    <property type="entry name" value="CYCLOPROPANE-FATTY-ACYL-PHOSPHOLIPID SYNTHASE"/>
    <property type="match status" value="1"/>
</dbReference>
<evidence type="ECO:0000313" key="6">
    <source>
        <dbReference type="EMBL" id="TBU25953.1"/>
    </source>
</evidence>
<evidence type="ECO:0000256" key="2">
    <source>
        <dbReference type="ARBA" id="ARBA00022603"/>
    </source>
</evidence>
<dbReference type="EMBL" id="ML143453">
    <property type="protein sequence ID" value="TBU25953.1"/>
    <property type="molecule type" value="Genomic_DNA"/>
</dbReference>
<keyword evidence="5" id="KW-0443">Lipid metabolism</keyword>
<evidence type="ECO:0000256" key="1">
    <source>
        <dbReference type="ARBA" id="ARBA00010815"/>
    </source>
</evidence>
<dbReference type="PIRSF" id="PIRSF003085">
    <property type="entry name" value="CMAS"/>
    <property type="match status" value="1"/>
</dbReference>
<keyword evidence="3" id="KW-0808">Transferase</keyword>
<keyword evidence="2" id="KW-0489">Methyltransferase</keyword>
<dbReference type="InterPro" id="IPR050723">
    <property type="entry name" value="CFA/CMAS"/>
</dbReference>
<sequence>MPTDPCIARASVQRALAAGIQKGCLIVREADGEVRYGQDPAVASKSVRKAELCVKCDNFWARVYLSYDLGFSEAYMHGDFTTPDLKAILELWLDNRESLSGLRSLFSHMQSLASIAFIRFFGQSLTNARLNVITGYECSNDFFEALLSRDMTYSCALWTPDIGGVRGDLEGGSHEGDLEKAQLNKIAHLLEKARLRPGDRLLEFGSGWGSLAIQAGKLGCTVDTITLSTQQKVLAEKRIAEQGLEKKVRVHLVDYRHLPPEFEHAFDGFISVEMVEAVGFKYLPRFFQILDWALKPDRACAVITATTQPESRYTVYQPEDYARRYQWPNSFCPSATSFVSTAASSTRGSLVLESVENFGHHYPRTLREWGVRLQNNWTAETIAKVRKSQPHLETTEDLEAFKRKWEYMCVYAEVGYAGAYTSMHYFTFSRPESVVERCD</sequence>
<dbReference type="OrthoDB" id="8300214at2759"/>
<organism evidence="6">
    <name type="scientific">Dichomitus squalens</name>
    <dbReference type="NCBI Taxonomy" id="114155"/>
    <lineage>
        <taxon>Eukaryota</taxon>
        <taxon>Fungi</taxon>
        <taxon>Dikarya</taxon>
        <taxon>Basidiomycota</taxon>
        <taxon>Agaricomycotina</taxon>
        <taxon>Agaricomycetes</taxon>
        <taxon>Polyporales</taxon>
        <taxon>Polyporaceae</taxon>
        <taxon>Dichomitus</taxon>
    </lineage>
</organism>
<dbReference type="GO" id="GO:0008168">
    <property type="term" value="F:methyltransferase activity"/>
    <property type="evidence" value="ECO:0007669"/>
    <property type="project" value="UniProtKB-KW"/>
</dbReference>
<gene>
    <name evidence="6" type="ORF">BD311DRAFT_668581</name>
</gene>
<dbReference type="PANTHER" id="PTHR43667:SF2">
    <property type="entry name" value="FATTY ACID C-METHYL TRANSFERASE"/>
    <property type="match status" value="1"/>
</dbReference>
<name>A0A4V2JZQ1_9APHY</name>
<dbReference type="Pfam" id="PF02353">
    <property type="entry name" value="CMAS"/>
    <property type="match status" value="1"/>
</dbReference>
<dbReference type="InterPro" id="IPR003333">
    <property type="entry name" value="CMAS"/>
</dbReference>
<proteinExistence type="inferred from homology"/>
<reference evidence="6" key="1">
    <citation type="submission" date="2019-01" db="EMBL/GenBank/DDBJ databases">
        <title>Draft genome sequences of three monokaryotic isolates of the white-rot basidiomycete fungus Dichomitus squalens.</title>
        <authorList>
            <consortium name="DOE Joint Genome Institute"/>
            <person name="Lopez S.C."/>
            <person name="Andreopoulos B."/>
            <person name="Pangilinan J."/>
            <person name="Lipzen A."/>
            <person name="Riley R."/>
            <person name="Ahrendt S."/>
            <person name="Ng V."/>
            <person name="Barry K."/>
            <person name="Daum C."/>
            <person name="Grigoriev I.V."/>
            <person name="Hilden K.S."/>
            <person name="Makela M.R."/>
            <person name="de Vries R.P."/>
        </authorList>
    </citation>
    <scope>NUCLEOTIDE SEQUENCE [LARGE SCALE GENOMIC DNA]</scope>
    <source>
        <strain evidence="6">OM18370.1</strain>
    </source>
</reference>
<evidence type="ECO:0000256" key="5">
    <source>
        <dbReference type="ARBA" id="ARBA00023098"/>
    </source>
</evidence>